<reference evidence="3 4" key="1">
    <citation type="submission" date="2018-08" db="EMBL/GenBank/DDBJ databases">
        <title>A genome reference for cultivated species of the human gut microbiota.</title>
        <authorList>
            <person name="Zou Y."/>
            <person name="Xue W."/>
            <person name="Luo G."/>
        </authorList>
    </citation>
    <scope>NUCLEOTIDE SEQUENCE [LARGE SCALE GENOMIC DNA]</scope>
    <source>
        <strain evidence="3 4">TF08-14</strain>
    </source>
</reference>
<dbReference type="Pfam" id="PF13173">
    <property type="entry name" value="AAA_14"/>
    <property type="match status" value="1"/>
</dbReference>
<organism evidence="3 4">
    <name type="scientific">Collinsella tanakaei</name>
    <dbReference type="NCBI Taxonomy" id="626935"/>
    <lineage>
        <taxon>Bacteria</taxon>
        <taxon>Bacillati</taxon>
        <taxon>Actinomycetota</taxon>
        <taxon>Coriobacteriia</taxon>
        <taxon>Coriobacteriales</taxon>
        <taxon>Coriobacteriaceae</taxon>
        <taxon>Collinsella</taxon>
    </lineage>
</organism>
<dbReference type="PANTHER" id="PTHR33295">
    <property type="entry name" value="ATPASE"/>
    <property type="match status" value="1"/>
</dbReference>
<dbReference type="RefSeq" id="WP_117679225.1">
    <property type="nucleotide sequence ID" value="NZ_CATVZY010000034.1"/>
</dbReference>
<keyword evidence="3" id="KW-0547">Nucleotide-binding</keyword>
<dbReference type="InterPro" id="IPR027417">
    <property type="entry name" value="P-loop_NTPase"/>
</dbReference>
<dbReference type="Pfam" id="PF13635">
    <property type="entry name" value="DUF4143"/>
    <property type="match status" value="1"/>
</dbReference>
<evidence type="ECO:0000313" key="3">
    <source>
        <dbReference type="EMBL" id="RGL11215.1"/>
    </source>
</evidence>
<dbReference type="Proteomes" id="UP000260943">
    <property type="component" value="Unassembled WGS sequence"/>
</dbReference>
<gene>
    <name evidence="3" type="ORF">DXC81_03635</name>
</gene>
<dbReference type="GO" id="GO:0005524">
    <property type="term" value="F:ATP binding"/>
    <property type="evidence" value="ECO:0007669"/>
    <property type="project" value="UniProtKB-KW"/>
</dbReference>
<feature type="domain" description="AAA" evidence="1">
    <location>
        <begin position="39"/>
        <end position="171"/>
    </location>
</feature>
<protein>
    <submittedName>
        <fullName evidence="3">ATP-binding protein</fullName>
    </submittedName>
</protein>
<evidence type="ECO:0000259" key="1">
    <source>
        <dbReference type="Pfam" id="PF13173"/>
    </source>
</evidence>
<proteinExistence type="predicted"/>
<dbReference type="InterPro" id="IPR025420">
    <property type="entry name" value="DUF4143"/>
</dbReference>
<sequence>MNSIIAEKIQDFFDTGIPEVFERDLDLGAVQPPARGNLAIVVAGVRRCGKTYRLYQEMHRIVQAGYSFDNILYFNFEDERLRPYDSQLLSKVLDTFYAMRPQAKTEGAFLFFDEIQEVPEWGAFLRRVIDTQKATMYVTGSSSKMLSTGLASEFRGRSLTRELYPMSFGEYARFRGVRAKGTGAGASIVFGSTLSAQLRNLLPEYLERGGFIAAQNLSPADRISLLQEYAYRTVNMDVVERYGVRNQVVASRFLTRCLASSGRELSINKLAAQFKSAGVSTSRATLSNLLSYYQEAYLVFELNEFSRSLADNTRSASKVYAIDPGMLMAFSPSASRDEAQRLETAVFNKMKRVNVSPRHGSLSRLLVTESGAIRHEIDFVVGDPLMGEAYQLVQVTWDMSNEKTRAREILGLQAGMRSLGVPEGWIVTMDEEDEVAFEGGVVHIVPAWKWLLD</sequence>
<dbReference type="PANTHER" id="PTHR33295:SF8">
    <property type="entry name" value="AAA+ ATPASE DOMAIN-CONTAINING PROTEIN"/>
    <property type="match status" value="1"/>
</dbReference>
<accession>A0A3E4QVI9</accession>
<evidence type="ECO:0000259" key="2">
    <source>
        <dbReference type="Pfam" id="PF13635"/>
    </source>
</evidence>
<comment type="caution">
    <text evidence="3">The sequence shown here is derived from an EMBL/GenBank/DDBJ whole genome shotgun (WGS) entry which is preliminary data.</text>
</comment>
<name>A0A3E4QVI9_9ACTN</name>
<dbReference type="SUPFAM" id="SSF52540">
    <property type="entry name" value="P-loop containing nucleoside triphosphate hydrolases"/>
    <property type="match status" value="1"/>
</dbReference>
<feature type="domain" description="DUF4143" evidence="2">
    <location>
        <begin position="236"/>
        <end position="381"/>
    </location>
</feature>
<dbReference type="InterPro" id="IPR041682">
    <property type="entry name" value="AAA_14"/>
</dbReference>
<evidence type="ECO:0000313" key="4">
    <source>
        <dbReference type="Proteomes" id="UP000260943"/>
    </source>
</evidence>
<dbReference type="AlphaFoldDB" id="A0A3E4QVI9"/>
<keyword evidence="3" id="KW-0067">ATP-binding</keyword>
<dbReference type="EMBL" id="QSRJ01000003">
    <property type="protein sequence ID" value="RGL11215.1"/>
    <property type="molecule type" value="Genomic_DNA"/>
</dbReference>